<dbReference type="Gene3D" id="2.60.40.1490">
    <property type="entry name" value="Histone chaperone ASF1-like"/>
    <property type="match status" value="1"/>
</dbReference>
<dbReference type="PANTHER" id="PTHR12040">
    <property type="entry name" value="ANTI-SILENCING PROTEIN 1"/>
    <property type="match status" value="1"/>
</dbReference>
<dbReference type="SMR" id="A0A1G4HZ53"/>
<dbReference type="GO" id="GO:0006335">
    <property type="term" value="P:DNA replication-dependent chromatin assembly"/>
    <property type="evidence" value="ECO:0007669"/>
    <property type="project" value="TreeGrafter"/>
</dbReference>
<dbReference type="Proteomes" id="UP000195570">
    <property type="component" value="Unassembled WGS sequence"/>
</dbReference>
<evidence type="ECO:0000256" key="6">
    <source>
        <dbReference type="ARBA" id="ARBA00023242"/>
    </source>
</evidence>
<evidence type="ECO:0000313" key="9">
    <source>
        <dbReference type="Proteomes" id="UP000195570"/>
    </source>
</evidence>
<evidence type="ECO:0000256" key="7">
    <source>
        <dbReference type="SAM" id="MobiDB-lite"/>
    </source>
</evidence>
<dbReference type="InterPro" id="IPR006818">
    <property type="entry name" value="ASF1-like"/>
</dbReference>
<feature type="region of interest" description="Disordered" evidence="7">
    <location>
        <begin position="165"/>
        <end position="224"/>
    </location>
</feature>
<dbReference type="GO" id="GO:0000785">
    <property type="term" value="C:chromatin"/>
    <property type="evidence" value="ECO:0007669"/>
    <property type="project" value="TreeGrafter"/>
</dbReference>
<dbReference type="EMBL" id="CZPT02000087">
    <property type="protein sequence ID" value="SCU64562.1"/>
    <property type="molecule type" value="Genomic_DNA"/>
</dbReference>
<keyword evidence="3" id="KW-0805">Transcription regulation</keyword>
<proteinExistence type="inferred from homology"/>
<feature type="compositionally biased region" description="Basic and acidic residues" evidence="7">
    <location>
        <begin position="165"/>
        <end position="196"/>
    </location>
</feature>
<dbReference type="AlphaFoldDB" id="A0A1G4HZ53"/>
<evidence type="ECO:0000256" key="3">
    <source>
        <dbReference type="ARBA" id="ARBA00023015"/>
    </source>
</evidence>
<dbReference type="SUPFAM" id="SSF101546">
    <property type="entry name" value="ASF1-like"/>
    <property type="match status" value="1"/>
</dbReference>
<comment type="caution">
    <text evidence="8">The sequence shown here is derived from an EMBL/GenBank/DDBJ whole genome shotgun (WGS) entry which is preliminary data.</text>
</comment>
<keyword evidence="6" id="KW-0539">Nucleus</keyword>
<dbReference type="GO" id="GO:0042393">
    <property type="term" value="F:histone binding"/>
    <property type="evidence" value="ECO:0007669"/>
    <property type="project" value="TreeGrafter"/>
</dbReference>
<comment type="subcellular location">
    <subcellularLocation>
        <location evidence="1">Nucleus</location>
    </subcellularLocation>
</comment>
<keyword evidence="4" id="KW-0804">Transcription</keyword>
<dbReference type="PANTHER" id="PTHR12040:SF28">
    <property type="entry name" value="ANTI-SILENCING PROTEIN A-LIKE PROTEIN"/>
    <property type="match status" value="1"/>
</dbReference>
<dbReference type="Pfam" id="PF04729">
    <property type="entry name" value="ASF1_hist_chap"/>
    <property type="match status" value="1"/>
</dbReference>
<organism evidence="8 9">
    <name type="scientific">Trypanosoma equiperdum</name>
    <dbReference type="NCBI Taxonomy" id="5694"/>
    <lineage>
        <taxon>Eukaryota</taxon>
        <taxon>Discoba</taxon>
        <taxon>Euglenozoa</taxon>
        <taxon>Kinetoplastea</taxon>
        <taxon>Metakinetoplastina</taxon>
        <taxon>Trypanosomatida</taxon>
        <taxon>Trypanosomatidae</taxon>
        <taxon>Trypanosoma</taxon>
    </lineage>
</organism>
<comment type="similarity">
    <text evidence="2">Belongs to the ASF1 family.</text>
</comment>
<dbReference type="GO" id="GO:0005634">
    <property type="term" value="C:nucleus"/>
    <property type="evidence" value="ECO:0007669"/>
    <property type="project" value="UniProtKB-SubCell"/>
</dbReference>
<keyword evidence="9" id="KW-1185">Reference proteome</keyword>
<dbReference type="InterPro" id="IPR036747">
    <property type="entry name" value="ASF1-like_sf"/>
</dbReference>
<gene>
    <name evidence="8" type="ORF">TEOVI_000672900</name>
</gene>
<evidence type="ECO:0000256" key="5">
    <source>
        <dbReference type="ARBA" id="ARBA00023186"/>
    </source>
</evidence>
<dbReference type="VEuPathDB" id="TriTrypDB:TEOVI_000672900"/>
<accession>A0A1G4HZ53</accession>
<keyword evidence="5" id="KW-0143">Chaperone</keyword>
<name>A0A1G4HZ53_TRYEQ</name>
<dbReference type="GeneID" id="92380663"/>
<protein>
    <submittedName>
        <fullName evidence="8">ASF1 like histone chaperone, putative</fullName>
    </submittedName>
</protein>
<sequence length="224" mass="24750">MTTAGQSDAFTRVSLHSVTALGKCPAPFSDPIAVKVVLEVFGCPPKHSIDVKFTWKPIWDFPVDQVLDEFEVGPLATVGKHELVLHSDPPDVAKIPDPTGPTALTIAFTYRGKQFLHIGYNAVVLCEGEMPDVFEDAAMLSRQLTQCFKKETTIAWDEDHEDVEEKTVINGKDNDISDVKEKDHNGHAAYDDEAKVPEGVSPTKKKARCEGSLSQEGEKEKHHR</sequence>
<reference evidence="8" key="1">
    <citation type="submission" date="2016-09" db="EMBL/GenBank/DDBJ databases">
        <authorList>
            <person name="Hebert L."/>
            <person name="Moumen B."/>
        </authorList>
    </citation>
    <scope>NUCLEOTIDE SEQUENCE [LARGE SCALE GENOMIC DNA]</scope>
    <source>
        <strain evidence="8">OVI</strain>
    </source>
</reference>
<evidence type="ECO:0000256" key="1">
    <source>
        <dbReference type="ARBA" id="ARBA00004123"/>
    </source>
</evidence>
<evidence type="ECO:0000256" key="4">
    <source>
        <dbReference type="ARBA" id="ARBA00023163"/>
    </source>
</evidence>
<evidence type="ECO:0000313" key="8">
    <source>
        <dbReference type="EMBL" id="SCU64562.1"/>
    </source>
</evidence>
<evidence type="ECO:0000256" key="2">
    <source>
        <dbReference type="ARBA" id="ARBA00006051"/>
    </source>
</evidence>
<dbReference type="RefSeq" id="XP_067076307.1">
    <property type="nucleotide sequence ID" value="XM_067220206.1"/>
</dbReference>